<keyword evidence="3" id="KW-1185">Reference proteome</keyword>
<dbReference type="Proteomes" id="UP000828390">
    <property type="component" value="Unassembled WGS sequence"/>
</dbReference>
<evidence type="ECO:0000313" key="3">
    <source>
        <dbReference type="Proteomes" id="UP000828390"/>
    </source>
</evidence>
<evidence type="ECO:0000313" key="2">
    <source>
        <dbReference type="EMBL" id="KAH3783230.1"/>
    </source>
</evidence>
<reference evidence="2" key="1">
    <citation type="journal article" date="2019" name="bioRxiv">
        <title>The Genome of the Zebra Mussel, Dreissena polymorpha: A Resource for Invasive Species Research.</title>
        <authorList>
            <person name="McCartney M.A."/>
            <person name="Auch B."/>
            <person name="Kono T."/>
            <person name="Mallez S."/>
            <person name="Zhang Y."/>
            <person name="Obille A."/>
            <person name="Becker A."/>
            <person name="Abrahante J.E."/>
            <person name="Garbe J."/>
            <person name="Badalamenti J.P."/>
            <person name="Herman A."/>
            <person name="Mangelson H."/>
            <person name="Liachko I."/>
            <person name="Sullivan S."/>
            <person name="Sone E.D."/>
            <person name="Koren S."/>
            <person name="Silverstein K.A.T."/>
            <person name="Beckman K.B."/>
            <person name="Gohl D.M."/>
        </authorList>
    </citation>
    <scope>NUCLEOTIDE SEQUENCE</scope>
    <source>
        <strain evidence="2">Duluth1</strain>
        <tissue evidence="2">Whole animal</tissue>
    </source>
</reference>
<dbReference type="AlphaFoldDB" id="A0A9D4IQV3"/>
<organism evidence="2 3">
    <name type="scientific">Dreissena polymorpha</name>
    <name type="common">Zebra mussel</name>
    <name type="synonym">Mytilus polymorpha</name>
    <dbReference type="NCBI Taxonomy" id="45954"/>
    <lineage>
        <taxon>Eukaryota</taxon>
        <taxon>Metazoa</taxon>
        <taxon>Spiralia</taxon>
        <taxon>Lophotrochozoa</taxon>
        <taxon>Mollusca</taxon>
        <taxon>Bivalvia</taxon>
        <taxon>Autobranchia</taxon>
        <taxon>Heteroconchia</taxon>
        <taxon>Euheterodonta</taxon>
        <taxon>Imparidentia</taxon>
        <taxon>Neoheterodontei</taxon>
        <taxon>Myida</taxon>
        <taxon>Dreissenoidea</taxon>
        <taxon>Dreissenidae</taxon>
        <taxon>Dreissena</taxon>
    </lineage>
</organism>
<sequence length="95" mass="10601">MGVAITPNIRGRFLQVFLFFSIDKMIRDVKLRFVETPLPPDLDQPLVLPGVGSEHAHCEKYQQDEDEAAGNRDGNHGSLEPEIIGCRTSGLRSPR</sequence>
<proteinExistence type="predicted"/>
<feature type="region of interest" description="Disordered" evidence="1">
    <location>
        <begin position="54"/>
        <end position="95"/>
    </location>
</feature>
<feature type="compositionally biased region" description="Basic and acidic residues" evidence="1">
    <location>
        <begin position="54"/>
        <end position="75"/>
    </location>
</feature>
<dbReference type="EMBL" id="JAIWYP010000008">
    <property type="protein sequence ID" value="KAH3783230.1"/>
    <property type="molecule type" value="Genomic_DNA"/>
</dbReference>
<reference evidence="2" key="2">
    <citation type="submission" date="2020-11" db="EMBL/GenBank/DDBJ databases">
        <authorList>
            <person name="McCartney M.A."/>
            <person name="Auch B."/>
            <person name="Kono T."/>
            <person name="Mallez S."/>
            <person name="Becker A."/>
            <person name="Gohl D.M."/>
            <person name="Silverstein K.A.T."/>
            <person name="Koren S."/>
            <person name="Bechman K.B."/>
            <person name="Herman A."/>
            <person name="Abrahante J.E."/>
            <person name="Garbe J."/>
        </authorList>
    </citation>
    <scope>NUCLEOTIDE SEQUENCE</scope>
    <source>
        <strain evidence="2">Duluth1</strain>
        <tissue evidence="2">Whole animal</tissue>
    </source>
</reference>
<protein>
    <submittedName>
        <fullName evidence="2">Uncharacterized protein</fullName>
    </submittedName>
</protein>
<evidence type="ECO:0000256" key="1">
    <source>
        <dbReference type="SAM" id="MobiDB-lite"/>
    </source>
</evidence>
<accession>A0A9D4IQV3</accession>
<comment type="caution">
    <text evidence="2">The sequence shown here is derived from an EMBL/GenBank/DDBJ whole genome shotgun (WGS) entry which is preliminary data.</text>
</comment>
<gene>
    <name evidence="2" type="ORF">DPMN_161163</name>
</gene>
<name>A0A9D4IQV3_DREPO</name>